<accession>A0A1H1LC71</accession>
<dbReference type="InterPro" id="IPR016181">
    <property type="entry name" value="Acyl_CoA_acyltransferase"/>
</dbReference>
<dbReference type="Gene3D" id="3.40.630.30">
    <property type="match status" value="1"/>
</dbReference>
<dbReference type="SUPFAM" id="SSF55729">
    <property type="entry name" value="Acyl-CoA N-acyltransferases (Nat)"/>
    <property type="match status" value="1"/>
</dbReference>
<dbReference type="AlphaFoldDB" id="A0A1H1LC71"/>
<name>A0A1H1LC71_9CORY</name>
<dbReference type="STRING" id="1203190.GCA_000312345_02286"/>
<dbReference type="Pfam" id="PF14542">
    <property type="entry name" value="Acetyltransf_CG"/>
    <property type="match status" value="1"/>
</dbReference>
<keyword evidence="3" id="KW-1185">Reference proteome</keyword>
<dbReference type="RefSeq" id="WP_019195055.1">
    <property type="nucleotide sequence ID" value="NZ_LT629765.1"/>
</dbReference>
<sequence length="106" mass="11332">MPENTTPENTTPELRVNEREGQYEIYVGDTLAGYATYVDRGAARVLPHTVVFDAFQGQGLSKALIAFALDDVAAAGRTVVPQCSAVAHFIEKNPEYADLVDTGGAS</sequence>
<dbReference type="InterPro" id="IPR031165">
    <property type="entry name" value="GNAT_YJDJ"/>
</dbReference>
<dbReference type="PANTHER" id="PTHR31435:SF10">
    <property type="entry name" value="BSR4717 PROTEIN"/>
    <property type="match status" value="1"/>
</dbReference>
<feature type="domain" description="N-acetyltransferase" evidence="1">
    <location>
        <begin position="15"/>
        <end position="101"/>
    </location>
</feature>
<evidence type="ECO:0000313" key="2">
    <source>
        <dbReference type="EMBL" id="SDR72093.1"/>
    </source>
</evidence>
<evidence type="ECO:0000259" key="1">
    <source>
        <dbReference type="PROSITE" id="PS51729"/>
    </source>
</evidence>
<reference evidence="2 3" key="1">
    <citation type="submission" date="2016-10" db="EMBL/GenBank/DDBJ databases">
        <authorList>
            <person name="de Groot N.N."/>
        </authorList>
    </citation>
    <scope>NUCLEOTIDE SEQUENCE [LARGE SCALE GENOMIC DNA]</scope>
    <source>
        <strain evidence="2 3">DSM 45434</strain>
    </source>
</reference>
<proteinExistence type="predicted"/>
<dbReference type="InterPro" id="IPR045057">
    <property type="entry name" value="Gcn5-rel_NAT"/>
</dbReference>
<dbReference type="CDD" id="cd04301">
    <property type="entry name" value="NAT_SF"/>
    <property type="match status" value="1"/>
</dbReference>
<protein>
    <recommendedName>
        <fullName evidence="1">N-acetyltransferase domain-containing protein</fullName>
    </recommendedName>
</protein>
<gene>
    <name evidence="2" type="ORF">SAMN04488539_0153</name>
</gene>
<dbReference type="eggNOG" id="COG2388">
    <property type="taxonomic scope" value="Bacteria"/>
</dbReference>
<evidence type="ECO:0000313" key="3">
    <source>
        <dbReference type="Proteomes" id="UP000182237"/>
    </source>
</evidence>
<dbReference type="Proteomes" id="UP000182237">
    <property type="component" value="Chromosome I"/>
</dbReference>
<dbReference type="EMBL" id="LT629765">
    <property type="protein sequence ID" value="SDR72093.1"/>
    <property type="molecule type" value="Genomic_DNA"/>
</dbReference>
<dbReference type="PANTHER" id="PTHR31435">
    <property type="entry name" value="PROTEIN NATD1"/>
    <property type="match status" value="1"/>
</dbReference>
<organism evidence="2 3">
    <name type="scientific">Corynebacterium timonense</name>
    <dbReference type="NCBI Taxonomy" id="441500"/>
    <lineage>
        <taxon>Bacteria</taxon>
        <taxon>Bacillati</taxon>
        <taxon>Actinomycetota</taxon>
        <taxon>Actinomycetes</taxon>
        <taxon>Mycobacteriales</taxon>
        <taxon>Corynebacteriaceae</taxon>
        <taxon>Corynebacterium</taxon>
    </lineage>
</organism>
<dbReference type="PROSITE" id="PS51729">
    <property type="entry name" value="GNAT_YJDJ"/>
    <property type="match status" value="1"/>
</dbReference>